<accession>A0ABP7RTV0</accession>
<keyword evidence="3" id="KW-1185">Reference proteome</keyword>
<feature type="transmembrane region" description="Helical" evidence="1">
    <location>
        <begin position="220"/>
        <end position="249"/>
    </location>
</feature>
<feature type="transmembrane region" description="Helical" evidence="1">
    <location>
        <begin position="145"/>
        <end position="169"/>
    </location>
</feature>
<evidence type="ECO:0000313" key="3">
    <source>
        <dbReference type="Proteomes" id="UP001501310"/>
    </source>
</evidence>
<dbReference type="RefSeq" id="WP_344709190.1">
    <property type="nucleotide sequence ID" value="NZ_BAAAZD010000001.1"/>
</dbReference>
<reference evidence="3" key="1">
    <citation type="journal article" date="2019" name="Int. J. Syst. Evol. Microbiol.">
        <title>The Global Catalogue of Microorganisms (GCM) 10K type strain sequencing project: providing services to taxonomists for standard genome sequencing and annotation.</title>
        <authorList>
            <consortium name="The Broad Institute Genomics Platform"/>
            <consortium name="The Broad Institute Genome Sequencing Center for Infectious Disease"/>
            <person name="Wu L."/>
            <person name="Ma J."/>
        </authorList>
    </citation>
    <scope>NUCLEOTIDE SEQUENCE [LARGE SCALE GENOMIC DNA]</scope>
    <source>
        <strain evidence="3">JCM 16603</strain>
    </source>
</reference>
<dbReference type="EMBL" id="BAAAZD010000001">
    <property type="protein sequence ID" value="GAA4001834.1"/>
    <property type="molecule type" value="Genomic_DNA"/>
</dbReference>
<protein>
    <submittedName>
        <fullName evidence="2">Uncharacterized protein</fullName>
    </submittedName>
</protein>
<feature type="transmembrane region" description="Helical" evidence="1">
    <location>
        <begin position="84"/>
        <end position="105"/>
    </location>
</feature>
<name>A0ABP7RTV0_9SPHN</name>
<keyword evidence="1" id="KW-0812">Transmembrane</keyword>
<evidence type="ECO:0000256" key="1">
    <source>
        <dbReference type="SAM" id="Phobius"/>
    </source>
</evidence>
<evidence type="ECO:0000313" key="2">
    <source>
        <dbReference type="EMBL" id="GAA4001834.1"/>
    </source>
</evidence>
<comment type="caution">
    <text evidence="2">The sequence shown here is derived from an EMBL/GenBank/DDBJ whole genome shotgun (WGS) entry which is preliminary data.</text>
</comment>
<feature type="transmembrane region" description="Helical" evidence="1">
    <location>
        <begin position="181"/>
        <end position="200"/>
    </location>
</feature>
<organism evidence="2 3">
    <name type="scientific">Sphingomonas humi</name>
    <dbReference type="NCBI Taxonomy" id="335630"/>
    <lineage>
        <taxon>Bacteria</taxon>
        <taxon>Pseudomonadati</taxon>
        <taxon>Pseudomonadota</taxon>
        <taxon>Alphaproteobacteria</taxon>
        <taxon>Sphingomonadales</taxon>
        <taxon>Sphingomonadaceae</taxon>
        <taxon>Sphingomonas</taxon>
    </lineage>
</organism>
<gene>
    <name evidence="2" type="ORF">GCM10022211_11180</name>
</gene>
<keyword evidence="1" id="KW-1133">Transmembrane helix</keyword>
<dbReference type="Proteomes" id="UP001501310">
    <property type="component" value="Unassembled WGS sequence"/>
</dbReference>
<keyword evidence="1" id="KW-0472">Membrane</keyword>
<proteinExistence type="predicted"/>
<sequence length="264" mass="27850">MEQAIDLTAAAPKRPGAVASAVGGIARAILATYRLGGRMFWVAPAIVAVTVLPELLQHAAEMKLGMFESRQAFRALAMDPTRWFFAYGKIAGLWLGILLTVRFLAKGGWRGMFRMPLADLARIVVAGGGTVLVDEALKLAGDTVGAAMAFGALSAFLQAGLTLYVVALVAGEEAIDLPGAFWRFLPTSALLVLLMAVAFVPAQALHTGNHLVAMGQPLPVVGLIMLFDSLLVGLMATLIGSAMVVAVRAGPTWRGWTRRPDTLA</sequence>